<dbReference type="HOGENOM" id="CLU_764429_0_0_4"/>
<reference evidence="2 3" key="5">
    <citation type="journal article" date="2011" name="ISME J.">
        <title>Dual transcriptional profiling of a bacterial/fungal confrontation: Collimonas fungivorans versus Aspergillus niger.</title>
        <authorList>
            <person name="Mela F."/>
            <person name="Fritsche K."/>
            <person name="de Boer W."/>
            <person name="van Veen J.A."/>
            <person name="de Graaff L.H."/>
            <person name="van den Berg M."/>
            <person name="Leveau J.H."/>
        </authorList>
    </citation>
    <scope>NUCLEOTIDE SEQUENCE [LARGE SCALE GENOMIC DNA]</scope>
    <source>
        <strain evidence="2 3">Ter331</strain>
    </source>
</reference>
<dbReference type="KEGG" id="cfu:CFU_2737"/>
<sequence>MAWVLNRSIICINAGSRSILLRNASSSSSWRSISASTACSRTACGGAVPSCLSRFAYCSSTSSCGALISSPLILATTWPFFFFWSSQADKFITVSSIRMPIPFTPSMLSMRDLRPMRSEHIKIRLLRFLLSRQCPPAPLRPARRWWPGSCRMLCGQPRRRTETDGGAHRPTANLVQQQAERDQEHRPARRLLRRFGPEILQKIKQQVIRPIDADRHFPGSLEQPGAGRKCRRHNAGRRPGVSAACGKDVRRRRCLGLRRFHLRHRRCGNRSGSFASGVIAIHRRRAHGFRLSAQLENRRRRQAGAAIGSQQQTHRKYNSSHDSLQVKFITFPEPSDTKTVSADAQLRLPVALNKRYLSSTPL</sequence>
<gene>
    <name evidence="2" type="ordered locus">CFU_2737</name>
</gene>
<dbReference type="AlphaFoldDB" id="G0AHF8"/>
<feature type="region of interest" description="Disordered" evidence="1">
    <location>
        <begin position="215"/>
        <end position="242"/>
    </location>
</feature>
<name>G0AHF8_COLFT</name>
<reference evidence="3" key="6">
    <citation type="submission" date="2011-05" db="EMBL/GenBank/DDBJ databases">
        <title>Complete sequence of Collimonas fungivorans Ter331.</title>
        <authorList>
            <person name="Leveau J.H."/>
        </authorList>
    </citation>
    <scope>NUCLEOTIDE SEQUENCE [LARGE SCALE GENOMIC DNA]</scope>
    <source>
        <strain evidence="3">Ter331</strain>
    </source>
</reference>
<proteinExistence type="predicted"/>
<keyword evidence="3" id="KW-1185">Reference proteome</keyword>
<protein>
    <submittedName>
        <fullName evidence="2">Uncharacterized protein</fullName>
    </submittedName>
</protein>
<dbReference type="Proteomes" id="UP000008392">
    <property type="component" value="Chromosome"/>
</dbReference>
<reference evidence="2 3" key="4">
    <citation type="journal article" date="2010" name="Environ. Microbiol.">
        <title>The bacterial genus Collimonas: mycophagy, weathering and other adaptive solutions to life in oligotrophic soil environments.</title>
        <authorList>
            <person name="Leveau J.H."/>
            <person name="Uroz S."/>
            <person name="de Boer W."/>
        </authorList>
    </citation>
    <scope>NUCLEOTIDE SEQUENCE [LARGE SCALE GENOMIC DNA]</scope>
    <source>
        <strain evidence="2 3">Ter331</strain>
    </source>
</reference>
<reference evidence="2 3" key="1">
    <citation type="journal article" date="2004" name="Environ. Microbiol.">
        <title>Phylogeny-function analysis of (meta)genomic libraries: screening for expression of ribosomal RNA genes by large-insert library fluorescent in situ hybridization (LIL-FISH).</title>
        <authorList>
            <person name="Leveau J.H."/>
            <person name="Gerards S."/>
            <person name="de Boer W."/>
            <person name="van Veen J.A."/>
        </authorList>
    </citation>
    <scope>NUCLEOTIDE SEQUENCE [LARGE SCALE GENOMIC DNA]</scope>
    <source>
        <strain evidence="2 3">Ter331</strain>
    </source>
</reference>
<evidence type="ECO:0000313" key="2">
    <source>
        <dbReference type="EMBL" id="AEK62564.1"/>
    </source>
</evidence>
<evidence type="ECO:0000256" key="1">
    <source>
        <dbReference type="SAM" id="MobiDB-lite"/>
    </source>
</evidence>
<feature type="region of interest" description="Disordered" evidence="1">
    <location>
        <begin position="160"/>
        <end position="185"/>
    </location>
</feature>
<organism evidence="2 3">
    <name type="scientific">Collimonas fungivorans (strain Ter331)</name>
    <dbReference type="NCBI Taxonomy" id="1005048"/>
    <lineage>
        <taxon>Bacteria</taxon>
        <taxon>Pseudomonadati</taxon>
        <taxon>Pseudomonadota</taxon>
        <taxon>Betaproteobacteria</taxon>
        <taxon>Burkholderiales</taxon>
        <taxon>Oxalobacteraceae</taxon>
        <taxon>Collimonas</taxon>
    </lineage>
</organism>
<evidence type="ECO:0000313" key="3">
    <source>
        <dbReference type="Proteomes" id="UP000008392"/>
    </source>
</evidence>
<dbReference type="EMBL" id="CP002745">
    <property type="protein sequence ID" value="AEK62564.1"/>
    <property type="molecule type" value="Genomic_DNA"/>
</dbReference>
<reference evidence="2 3" key="3">
    <citation type="journal article" date="2008" name="FEMS Microbiol. Ecol.">
        <title>Identification and characterization of genes underlying chitinolysis in Collimonas fungivorans Ter331.</title>
        <authorList>
            <person name="Fritsche K."/>
            <person name="de Boer W."/>
            <person name="Gerards S."/>
            <person name="van den Berg M."/>
            <person name="van Veen J.A."/>
            <person name="Leveau J.H."/>
        </authorList>
    </citation>
    <scope>NUCLEOTIDE SEQUENCE [LARGE SCALE GENOMIC DNA]</scope>
    <source>
        <strain evidence="2 3">Ter331</strain>
    </source>
</reference>
<reference evidence="2 3" key="2">
    <citation type="journal article" date="2006" name="J. Microbiol. Methods">
        <title>Genomic flank-sequencing of plasposon insertion sites for rapid identification of functional genes.</title>
        <authorList>
            <person name="Leveau J.H."/>
            <person name="Gerards S."/>
            <person name="Fritsche K."/>
            <person name="Zondag G."/>
            <person name="van Veen J.A."/>
        </authorList>
    </citation>
    <scope>NUCLEOTIDE SEQUENCE [LARGE SCALE GENOMIC DNA]</scope>
    <source>
        <strain evidence="2 3">Ter331</strain>
    </source>
</reference>
<accession>G0AHF8</accession>